<evidence type="ECO:0000313" key="4">
    <source>
        <dbReference type="Proteomes" id="UP000241655"/>
    </source>
</evidence>
<sequence length="56" mass="6269">MTRPMGKRERLLRREAASHVRPPATQAWEPEQRVMVGLGMLTLAVVTAGPIVAVFW</sequence>
<feature type="region of interest" description="Disordered" evidence="1">
    <location>
        <begin position="1"/>
        <end position="24"/>
    </location>
</feature>
<proteinExistence type="predicted"/>
<dbReference type="Proteomes" id="UP000241655">
    <property type="component" value="Segment"/>
</dbReference>
<gene>
    <name evidence="3" type="primary">82</name>
    <name evidence="3" type="ORF">PBI_BALOO_82</name>
</gene>
<feature type="compositionally biased region" description="Basic and acidic residues" evidence="1">
    <location>
        <begin position="1"/>
        <end position="18"/>
    </location>
</feature>
<evidence type="ECO:0000256" key="1">
    <source>
        <dbReference type="SAM" id="MobiDB-lite"/>
    </source>
</evidence>
<protein>
    <submittedName>
        <fullName evidence="3">Uncharacterized protein</fullName>
    </submittedName>
</protein>
<evidence type="ECO:0000313" key="3">
    <source>
        <dbReference type="EMBL" id="AVJ49087.1"/>
    </source>
</evidence>
<reference evidence="3 4" key="1">
    <citation type="submission" date="2018-02" db="EMBL/GenBank/DDBJ databases">
        <authorList>
            <person name="Ng W.L."/>
            <person name="Stoner T.H."/>
            <person name="Russell D.A."/>
            <person name="Garlena R.A."/>
            <person name="Stoner T.H."/>
            <person name="Pope W.H."/>
            <person name="Jacobs-Sera D."/>
            <person name="Hatfull G.F."/>
        </authorList>
    </citation>
    <scope>NUCLEOTIDE SEQUENCE [LARGE SCALE GENOMIC DNA]</scope>
</reference>
<dbReference type="EMBL" id="MG920059">
    <property type="protein sequence ID" value="AVJ49087.1"/>
    <property type="molecule type" value="Genomic_DNA"/>
</dbReference>
<feature type="transmembrane region" description="Helical" evidence="2">
    <location>
        <begin position="34"/>
        <end position="55"/>
    </location>
</feature>
<keyword evidence="2" id="KW-0472">Membrane</keyword>
<keyword evidence="2" id="KW-1133">Transmembrane helix</keyword>
<accession>A0A2P1CCY7</accession>
<organism evidence="3 4">
    <name type="scientific">Mycobacterium phage Baloo</name>
    <dbReference type="NCBI Taxonomy" id="2099645"/>
    <lineage>
        <taxon>Viruses</taxon>
        <taxon>Duplodnaviria</taxon>
        <taxon>Heunggongvirae</taxon>
        <taxon>Uroviricota</taxon>
        <taxon>Caudoviricetes</taxon>
        <taxon>Bclasvirinae</taxon>
        <taxon>Pipefishvirus</taxon>
        <taxon>Pipefishvirus athena</taxon>
    </lineage>
</organism>
<name>A0A2P1CCY7_9CAUD</name>
<keyword evidence="2" id="KW-0812">Transmembrane</keyword>
<evidence type="ECO:0000256" key="2">
    <source>
        <dbReference type="SAM" id="Phobius"/>
    </source>
</evidence>